<keyword evidence="2" id="KW-1185">Reference proteome</keyword>
<accession>A0A813R789</accession>
<dbReference type="EMBL" id="CAJNOC010000560">
    <property type="protein sequence ID" value="CAF0776846.1"/>
    <property type="molecule type" value="Genomic_DNA"/>
</dbReference>
<dbReference type="Proteomes" id="UP000663879">
    <property type="component" value="Unassembled WGS sequence"/>
</dbReference>
<protein>
    <submittedName>
        <fullName evidence="1">Uncharacterized protein</fullName>
    </submittedName>
</protein>
<name>A0A813R789_9BILA</name>
<sequence>MARINNSRKALFQTPGSVSTDEHSIVLANSLLSKLDIAEKALANVHAENEHNIAVKEAHKERMDKLRLLLNEIEEDNWKYESVSKLIGI</sequence>
<evidence type="ECO:0000313" key="1">
    <source>
        <dbReference type="EMBL" id="CAF0776846.1"/>
    </source>
</evidence>
<reference evidence="1" key="1">
    <citation type="submission" date="2021-02" db="EMBL/GenBank/DDBJ databases">
        <authorList>
            <person name="Nowell W R."/>
        </authorList>
    </citation>
    <scope>NUCLEOTIDE SEQUENCE</scope>
    <source>
        <strain evidence="1">Ploen Becks lab</strain>
    </source>
</reference>
<comment type="caution">
    <text evidence="1">The sequence shown here is derived from an EMBL/GenBank/DDBJ whole genome shotgun (WGS) entry which is preliminary data.</text>
</comment>
<dbReference type="AlphaFoldDB" id="A0A813R789"/>
<organism evidence="1 2">
    <name type="scientific">Brachionus calyciflorus</name>
    <dbReference type="NCBI Taxonomy" id="104777"/>
    <lineage>
        <taxon>Eukaryota</taxon>
        <taxon>Metazoa</taxon>
        <taxon>Spiralia</taxon>
        <taxon>Gnathifera</taxon>
        <taxon>Rotifera</taxon>
        <taxon>Eurotatoria</taxon>
        <taxon>Monogononta</taxon>
        <taxon>Pseudotrocha</taxon>
        <taxon>Ploima</taxon>
        <taxon>Brachionidae</taxon>
        <taxon>Brachionus</taxon>
    </lineage>
</organism>
<evidence type="ECO:0000313" key="2">
    <source>
        <dbReference type="Proteomes" id="UP000663879"/>
    </source>
</evidence>
<proteinExistence type="predicted"/>
<gene>
    <name evidence="1" type="ORF">OXX778_LOCUS5247</name>
</gene>
<dbReference type="OrthoDB" id="6374621at2759"/>